<keyword evidence="1" id="KW-0472">Membrane</keyword>
<feature type="transmembrane region" description="Helical" evidence="1">
    <location>
        <begin position="29"/>
        <end position="49"/>
    </location>
</feature>
<keyword evidence="3" id="KW-1185">Reference proteome</keyword>
<organism evidence="2 3">
    <name type="scientific">Salinirubellus salinus</name>
    <dbReference type="NCBI Taxonomy" id="1364945"/>
    <lineage>
        <taxon>Archaea</taxon>
        <taxon>Methanobacteriati</taxon>
        <taxon>Methanobacteriota</taxon>
        <taxon>Stenosarchaea group</taxon>
        <taxon>Halobacteria</taxon>
        <taxon>Halobacteriales</taxon>
        <taxon>Natronomonadaceae</taxon>
        <taxon>Salinirubellus</taxon>
    </lineage>
</organism>
<proteinExistence type="predicted"/>
<gene>
    <name evidence="2" type="ORF">N0B31_06880</name>
</gene>
<keyword evidence="1" id="KW-0812">Transmembrane</keyword>
<dbReference type="AlphaFoldDB" id="A0A9E7R5J7"/>
<feature type="transmembrane region" description="Helical" evidence="1">
    <location>
        <begin position="5"/>
        <end position="23"/>
    </location>
</feature>
<sequence length="52" mass="5354">MDRTVLVDGGLAAAFVALAAYFYTLDDPLIAGVWVVVAAAFAARAAGLLPQM</sequence>
<dbReference type="KEGG" id="ssai:N0B31_06880"/>
<dbReference type="Proteomes" id="UP001057580">
    <property type="component" value="Chromosome"/>
</dbReference>
<dbReference type="RefSeq" id="WP_260595127.1">
    <property type="nucleotide sequence ID" value="NZ_CP104003.1"/>
</dbReference>
<protein>
    <submittedName>
        <fullName evidence="2">Uncharacterized protein</fullName>
    </submittedName>
</protein>
<evidence type="ECO:0000313" key="2">
    <source>
        <dbReference type="EMBL" id="UWM56007.1"/>
    </source>
</evidence>
<reference evidence="2" key="1">
    <citation type="submission" date="2022-09" db="EMBL/GenBank/DDBJ databases">
        <title>Diverse halophilic archaea isolated from saline environments.</title>
        <authorList>
            <person name="Cui H.-L."/>
        </authorList>
    </citation>
    <scope>NUCLEOTIDE SEQUENCE</scope>
    <source>
        <strain evidence="2">ZS-35-S2</strain>
    </source>
</reference>
<evidence type="ECO:0000256" key="1">
    <source>
        <dbReference type="SAM" id="Phobius"/>
    </source>
</evidence>
<dbReference type="GeneID" id="74942132"/>
<accession>A0A9E7R5J7</accession>
<name>A0A9E7R5J7_9EURY</name>
<keyword evidence="1" id="KW-1133">Transmembrane helix</keyword>
<evidence type="ECO:0000313" key="3">
    <source>
        <dbReference type="Proteomes" id="UP001057580"/>
    </source>
</evidence>
<dbReference type="EMBL" id="CP104003">
    <property type="protein sequence ID" value="UWM56007.1"/>
    <property type="molecule type" value="Genomic_DNA"/>
</dbReference>